<protein>
    <recommendedName>
        <fullName evidence="2">Coniferyl aldehyde dehydrogenase</fullName>
    </recommendedName>
</protein>
<dbReference type="EMBL" id="CP000384">
    <property type="protein sequence ID" value="ABG07892.1"/>
    <property type="molecule type" value="Genomic_DNA"/>
</dbReference>
<evidence type="ECO:0000313" key="1">
    <source>
        <dbReference type="EMBL" id="ABG07892.1"/>
    </source>
</evidence>
<organism evidence="1">
    <name type="scientific">Mycobacterium sp. (strain MCS)</name>
    <dbReference type="NCBI Taxonomy" id="164756"/>
    <lineage>
        <taxon>Bacteria</taxon>
        <taxon>Bacillati</taxon>
        <taxon>Actinomycetota</taxon>
        <taxon>Actinomycetes</taxon>
        <taxon>Mycobacteriales</taxon>
        <taxon>Mycobacteriaceae</taxon>
        <taxon>Mycobacterium</taxon>
    </lineage>
</organism>
<dbReference type="GO" id="GO:0016491">
    <property type="term" value="F:oxidoreductase activity"/>
    <property type="evidence" value="ECO:0007669"/>
    <property type="project" value="InterPro"/>
</dbReference>
<proteinExistence type="predicted"/>
<gene>
    <name evidence="1" type="ordered locus">Mmcs_1783</name>
</gene>
<evidence type="ECO:0008006" key="2">
    <source>
        <dbReference type="Google" id="ProtNLM"/>
    </source>
</evidence>
<dbReference type="SUPFAM" id="SSF53720">
    <property type="entry name" value="ALDH-like"/>
    <property type="match status" value="1"/>
</dbReference>
<name>A0A5Q5BI25_MYCSS</name>
<dbReference type="AlphaFoldDB" id="A0A5Q5BI25"/>
<reference evidence="1" key="1">
    <citation type="submission" date="2006-06" db="EMBL/GenBank/DDBJ databases">
        <title>Complete sequence of chromosome of Mycobacterium sp. MCS.</title>
        <authorList>
            <consortium name="US DOE Joint Genome Institute"/>
            <person name="Copeland A."/>
            <person name="Lucas S."/>
            <person name="Lapidus A."/>
            <person name="Barry K."/>
            <person name="Detter J.C."/>
            <person name="Glavina del Rio T."/>
            <person name="Hammon N."/>
            <person name="Israni S."/>
            <person name="Dalin E."/>
            <person name="Tice H."/>
            <person name="Pitluck S."/>
            <person name="Martinez M."/>
            <person name="Schmutz J."/>
            <person name="Larimer F."/>
            <person name="Land M."/>
            <person name="Hauser L."/>
            <person name="Kyrpides N."/>
            <person name="Kim E."/>
            <person name="Miller C.D."/>
            <person name="Hughes J.E."/>
            <person name="Anderson A.J."/>
            <person name="Sims R.C."/>
            <person name="Richardson P."/>
        </authorList>
    </citation>
    <scope>NUCLEOTIDE SEQUENCE [LARGE SCALE GENOMIC DNA]</scope>
    <source>
        <strain evidence="1">MCS</strain>
    </source>
</reference>
<accession>A0A5Q5BI25</accession>
<dbReference type="InterPro" id="IPR016161">
    <property type="entry name" value="Ald_DH/histidinol_DH"/>
</dbReference>
<dbReference type="KEGG" id="mmc:Mmcs_1783"/>
<sequence>MTTVAERVDNAGDHERLLTALQRQRSAFRAEGPPTAAVRRDRIDRLTALMLDNADAIVDAMAADYGTRPRPGA</sequence>